<dbReference type="SUPFAM" id="SSF52540">
    <property type="entry name" value="P-loop containing nucleoside triphosphate hydrolases"/>
    <property type="match status" value="1"/>
</dbReference>
<dbReference type="AlphaFoldDB" id="A0A0A7GHQ5"/>
<dbReference type="Proteomes" id="UP000030624">
    <property type="component" value="Chromosome"/>
</dbReference>
<dbReference type="Pfam" id="PF06745">
    <property type="entry name" value="ATPase"/>
    <property type="match status" value="1"/>
</dbReference>
<protein>
    <recommendedName>
        <fullName evidence="3">KaiC-like domain-containing protein</fullName>
    </recommendedName>
</protein>
<organism evidence="4 5">
    <name type="scientific">Geoglobus acetivorans</name>
    <dbReference type="NCBI Taxonomy" id="565033"/>
    <lineage>
        <taxon>Archaea</taxon>
        <taxon>Methanobacteriati</taxon>
        <taxon>Methanobacteriota</taxon>
        <taxon>Archaeoglobi</taxon>
        <taxon>Archaeoglobales</taxon>
        <taxon>Archaeoglobaceae</taxon>
        <taxon>Geoglobus</taxon>
    </lineage>
</organism>
<reference evidence="4 5" key="1">
    <citation type="journal article" date="2015" name="Appl. Environ. Microbiol.">
        <title>The Geoglobus acetivorans genome: Fe(III) reduction, acetate utilization, autotrophic growth, and degradation of aromatic compounds in a hyperthermophilic archaeon.</title>
        <authorList>
            <person name="Mardanov A.V."/>
            <person name="Slododkina G.B."/>
            <person name="Slobodkin A.I."/>
            <person name="Beletsky A.V."/>
            <person name="Gavrilov S.N."/>
            <person name="Kublanov I.V."/>
            <person name="Bonch-Osmolovskaya E.A."/>
            <person name="Skryabin K.G."/>
            <person name="Ravin N.V."/>
        </authorList>
    </citation>
    <scope>NUCLEOTIDE SEQUENCE [LARGE SCALE GENOMIC DNA]</scope>
    <source>
        <strain evidence="4 5">SBH6</strain>
    </source>
</reference>
<dbReference type="HOGENOM" id="CLU_1313069_0_0_2"/>
<dbReference type="PANTHER" id="PTHR43637">
    <property type="entry name" value="UPF0273 PROTEIN TM_0370"/>
    <property type="match status" value="1"/>
</dbReference>
<dbReference type="InterPro" id="IPR014774">
    <property type="entry name" value="KaiC-like_dom"/>
</dbReference>
<dbReference type="InterPro" id="IPR027417">
    <property type="entry name" value="P-loop_NTPase"/>
</dbReference>
<dbReference type="EMBL" id="CP009552">
    <property type="protein sequence ID" value="AIY90492.1"/>
    <property type="molecule type" value="Genomic_DNA"/>
</dbReference>
<dbReference type="GeneID" id="24798035"/>
<dbReference type="RefSeq" id="WP_048092320.1">
    <property type="nucleotide sequence ID" value="NZ_CP009552.1"/>
</dbReference>
<dbReference type="STRING" id="565033.GACE_1454"/>
<evidence type="ECO:0000313" key="5">
    <source>
        <dbReference type="Proteomes" id="UP000030624"/>
    </source>
</evidence>
<dbReference type="eggNOG" id="arCOG02452">
    <property type="taxonomic scope" value="Archaea"/>
</dbReference>
<evidence type="ECO:0000256" key="2">
    <source>
        <dbReference type="ARBA" id="ARBA00022840"/>
    </source>
</evidence>
<proteinExistence type="predicted"/>
<dbReference type="KEGG" id="gac:GACE_1454"/>
<feature type="domain" description="KaiC-like" evidence="3">
    <location>
        <begin position="3"/>
        <end position="198"/>
    </location>
</feature>
<keyword evidence="2" id="KW-0067">ATP-binding</keyword>
<name>A0A0A7GHQ5_GEOAI</name>
<dbReference type="Gene3D" id="3.40.50.300">
    <property type="entry name" value="P-loop containing nucleotide triphosphate hydrolases"/>
    <property type="match status" value="1"/>
</dbReference>
<evidence type="ECO:0000313" key="4">
    <source>
        <dbReference type="EMBL" id="AIY90492.1"/>
    </source>
</evidence>
<keyword evidence="1" id="KW-0547">Nucleotide-binding</keyword>
<accession>A0A0A7GHQ5</accession>
<dbReference type="GO" id="GO:0005524">
    <property type="term" value="F:ATP binding"/>
    <property type="evidence" value="ECO:0007669"/>
    <property type="project" value="UniProtKB-KW"/>
</dbReference>
<evidence type="ECO:0000256" key="1">
    <source>
        <dbReference type="ARBA" id="ARBA00022741"/>
    </source>
</evidence>
<evidence type="ECO:0000259" key="3">
    <source>
        <dbReference type="Pfam" id="PF06745"/>
    </source>
</evidence>
<sequence length="213" mass="24253">MGSILLIGEPGTGKTRLILKYMKYFDRVLWISTTESAPTVRRKFNNHNSNIWIVDTHTWDQQVKTTPQDIIVNNPLNLNEVSIAIGKALDNLKKDYFVVFDSISGLLLYHTPQKIIHFLRNIVVRMESDGSSGIFTLVKNAHDVQTQTSITLVFQNIVELERQINSDSVRRLIKIVRASQYVESEVGEMKITKDDVAIPDVLDQFIKAQLGLK</sequence>
<gene>
    <name evidence="4" type="ORF">GACE_1454</name>
</gene>